<dbReference type="Pfam" id="PF00849">
    <property type="entry name" value="PseudoU_synth_2"/>
    <property type="match status" value="1"/>
</dbReference>
<evidence type="ECO:0000256" key="1">
    <source>
        <dbReference type="SAM" id="MobiDB-lite"/>
    </source>
</evidence>
<evidence type="ECO:0000259" key="2">
    <source>
        <dbReference type="Pfam" id="PF00849"/>
    </source>
</evidence>
<protein>
    <submittedName>
        <fullName evidence="3">Pseudouridine synthase</fullName>
    </submittedName>
</protein>
<dbReference type="Proteomes" id="UP001203297">
    <property type="component" value="Unassembled WGS sequence"/>
</dbReference>
<dbReference type="GO" id="GO:0003723">
    <property type="term" value="F:RNA binding"/>
    <property type="evidence" value="ECO:0007669"/>
    <property type="project" value="InterPro"/>
</dbReference>
<evidence type="ECO:0000313" key="4">
    <source>
        <dbReference type="Proteomes" id="UP001203297"/>
    </source>
</evidence>
<feature type="compositionally biased region" description="Polar residues" evidence="1">
    <location>
        <begin position="255"/>
        <end position="270"/>
    </location>
</feature>
<gene>
    <name evidence="3" type="ORF">B0F90DRAFT_1844219</name>
</gene>
<dbReference type="GO" id="GO:0009982">
    <property type="term" value="F:pseudouridine synthase activity"/>
    <property type="evidence" value="ECO:0007669"/>
    <property type="project" value="InterPro"/>
</dbReference>
<dbReference type="PANTHER" id="PTHR21600">
    <property type="entry name" value="MITOCHONDRIAL RNA PSEUDOURIDINE SYNTHASE"/>
    <property type="match status" value="1"/>
</dbReference>
<accession>A0AAD4M3M8</accession>
<feature type="region of interest" description="Disordered" evidence="1">
    <location>
        <begin position="249"/>
        <end position="270"/>
    </location>
</feature>
<dbReference type="InterPro" id="IPR050188">
    <property type="entry name" value="RluA_PseudoU_synthase"/>
</dbReference>
<dbReference type="CDD" id="cd02869">
    <property type="entry name" value="PseudoU_synth_RluA_like"/>
    <property type="match status" value="1"/>
</dbReference>
<proteinExistence type="predicted"/>
<keyword evidence="4" id="KW-1185">Reference proteome</keyword>
<dbReference type="Gene3D" id="3.30.2350.10">
    <property type="entry name" value="Pseudouridine synthase"/>
    <property type="match status" value="2"/>
</dbReference>
<reference evidence="3" key="1">
    <citation type="journal article" date="2022" name="New Phytol.">
        <title>Evolutionary transition to the ectomycorrhizal habit in the genomes of a hyperdiverse lineage of mushroom-forming fungi.</title>
        <authorList>
            <person name="Looney B."/>
            <person name="Miyauchi S."/>
            <person name="Morin E."/>
            <person name="Drula E."/>
            <person name="Courty P.E."/>
            <person name="Kohler A."/>
            <person name="Kuo A."/>
            <person name="LaButti K."/>
            <person name="Pangilinan J."/>
            <person name="Lipzen A."/>
            <person name="Riley R."/>
            <person name="Andreopoulos W."/>
            <person name="He G."/>
            <person name="Johnson J."/>
            <person name="Nolan M."/>
            <person name="Tritt A."/>
            <person name="Barry K.W."/>
            <person name="Grigoriev I.V."/>
            <person name="Nagy L.G."/>
            <person name="Hibbett D."/>
            <person name="Henrissat B."/>
            <person name="Matheny P.B."/>
            <person name="Labbe J."/>
            <person name="Martin F.M."/>
        </authorList>
    </citation>
    <scope>NUCLEOTIDE SEQUENCE</scope>
    <source>
        <strain evidence="3">BPL690</strain>
    </source>
</reference>
<dbReference type="SUPFAM" id="SSF55120">
    <property type="entry name" value="Pseudouridine synthase"/>
    <property type="match status" value="1"/>
</dbReference>
<feature type="domain" description="Pseudouridine synthase RsuA/RluA-like" evidence="2">
    <location>
        <begin position="40"/>
        <end position="156"/>
    </location>
</feature>
<dbReference type="AlphaFoldDB" id="A0AAD4M3M8"/>
<dbReference type="InterPro" id="IPR006224">
    <property type="entry name" value="PsdUridine_synth_RluA-like_CS"/>
</dbReference>
<comment type="caution">
    <text evidence="3">The sequence shown here is derived from an EMBL/GenBank/DDBJ whole genome shotgun (WGS) entry which is preliminary data.</text>
</comment>
<dbReference type="InterPro" id="IPR006145">
    <property type="entry name" value="PsdUridine_synth_RsuA/RluA"/>
</dbReference>
<organism evidence="3 4">
    <name type="scientific">Multifurca ochricompacta</name>
    <dbReference type="NCBI Taxonomy" id="376703"/>
    <lineage>
        <taxon>Eukaryota</taxon>
        <taxon>Fungi</taxon>
        <taxon>Dikarya</taxon>
        <taxon>Basidiomycota</taxon>
        <taxon>Agaricomycotina</taxon>
        <taxon>Agaricomycetes</taxon>
        <taxon>Russulales</taxon>
        <taxon>Russulaceae</taxon>
        <taxon>Multifurca</taxon>
    </lineage>
</organism>
<dbReference type="InterPro" id="IPR020103">
    <property type="entry name" value="PsdUridine_synth_cat_dom_sf"/>
</dbReference>
<evidence type="ECO:0000313" key="3">
    <source>
        <dbReference type="EMBL" id="KAI0301002.1"/>
    </source>
</evidence>
<dbReference type="PROSITE" id="PS01129">
    <property type="entry name" value="PSI_RLU"/>
    <property type="match status" value="1"/>
</dbReference>
<sequence>MFGKIKSKSVLCHVERSRTIASVATQTHEGLDVLYIDRGVIVLNKPPGLVSQGISSTHVGAPFSDKKHLAAPPKSAFNIVLDGLRRKYGLNENPYPVHRLDKGTTGVLILACTKALARELSRQFRTHAIGKTYFALIAAHHAQLGNKSARTAWEVLSSSVSHFDRDDVAPLSLLRVHLAHGLRVPILGDTLYDSPMTAQQNLASTSVPENRLFLHSSSISFWDAVQGGAFVDGERVKGGELTDVDGHWLGGLSEPRSTSIPPQISQKSIQ</sequence>
<dbReference type="EMBL" id="WTXG01000016">
    <property type="protein sequence ID" value="KAI0301002.1"/>
    <property type="molecule type" value="Genomic_DNA"/>
</dbReference>
<name>A0AAD4M3M8_9AGAM</name>
<dbReference type="GO" id="GO:0001522">
    <property type="term" value="P:pseudouridine synthesis"/>
    <property type="evidence" value="ECO:0007669"/>
    <property type="project" value="InterPro"/>
</dbReference>